<sequence>MKLKYILLYIIGLGLLVFGNRNFWDELQESRKKEKLEDEKKHVNDGIAKRFETQRLEYDAATGKWKNPNYYFKVINLGNFNFKTLNKGKTTVETNDDENASDSQ</sequence>
<reference evidence="2" key="1">
    <citation type="submission" date="2022-07" db="EMBL/GenBank/DDBJ databases">
        <title>Taxonomy of Novel Oxalotrophic and Methylotrophic Bacteria.</title>
        <authorList>
            <person name="Sahin N."/>
            <person name="Tani A."/>
        </authorList>
    </citation>
    <scope>NUCLEOTIDE SEQUENCE</scope>
    <source>
        <strain evidence="2">Y10</strain>
    </source>
</reference>
<dbReference type="RefSeq" id="WP_281766051.1">
    <property type="nucleotide sequence ID" value="NZ_BRVO01000003.1"/>
</dbReference>
<proteinExistence type="predicted"/>
<name>A0ABQ5MN71_9FLAO</name>
<gene>
    <name evidence="2" type="ORF">Y10_27950</name>
</gene>
<evidence type="ECO:0000256" key="1">
    <source>
        <dbReference type="SAM" id="Phobius"/>
    </source>
</evidence>
<comment type="caution">
    <text evidence="2">The sequence shown here is derived from an EMBL/GenBank/DDBJ whole genome shotgun (WGS) entry which is preliminary data.</text>
</comment>
<keyword evidence="1" id="KW-0812">Transmembrane</keyword>
<feature type="transmembrane region" description="Helical" evidence="1">
    <location>
        <begin position="6"/>
        <end position="24"/>
    </location>
</feature>
<dbReference type="Proteomes" id="UP001143543">
    <property type="component" value="Unassembled WGS sequence"/>
</dbReference>
<keyword evidence="3" id="KW-1185">Reference proteome</keyword>
<accession>A0ABQ5MN71</accession>
<keyword evidence="1" id="KW-1133">Transmembrane helix</keyword>
<evidence type="ECO:0000313" key="3">
    <source>
        <dbReference type="Proteomes" id="UP001143543"/>
    </source>
</evidence>
<keyword evidence="1" id="KW-0472">Membrane</keyword>
<protein>
    <submittedName>
        <fullName evidence="2">Uncharacterized protein</fullName>
    </submittedName>
</protein>
<dbReference type="EMBL" id="BRVO01000003">
    <property type="protein sequence ID" value="GLB50427.1"/>
    <property type="molecule type" value="Genomic_DNA"/>
</dbReference>
<organism evidence="2 3">
    <name type="scientific">Neptunitalea lumnitzerae</name>
    <dbReference type="NCBI Taxonomy" id="2965509"/>
    <lineage>
        <taxon>Bacteria</taxon>
        <taxon>Pseudomonadati</taxon>
        <taxon>Bacteroidota</taxon>
        <taxon>Flavobacteriia</taxon>
        <taxon>Flavobacteriales</taxon>
        <taxon>Flavobacteriaceae</taxon>
        <taxon>Neptunitalea</taxon>
    </lineage>
</organism>
<evidence type="ECO:0000313" key="2">
    <source>
        <dbReference type="EMBL" id="GLB50427.1"/>
    </source>
</evidence>